<dbReference type="EMBL" id="JH793660">
    <property type="protein sequence ID" value="ELQ32377.1"/>
    <property type="molecule type" value="Genomic_DNA"/>
</dbReference>
<evidence type="ECO:0000256" key="1">
    <source>
        <dbReference type="SAM" id="MobiDB-lite"/>
    </source>
</evidence>
<accession>A0AA97PF74</accession>
<proteinExistence type="predicted"/>
<feature type="region of interest" description="Disordered" evidence="1">
    <location>
        <begin position="1"/>
        <end position="26"/>
    </location>
</feature>
<dbReference type="AlphaFoldDB" id="A0AA97PF74"/>
<gene>
    <name evidence="2" type="ORF">OOU_Y34scaffold01175g8</name>
</gene>
<name>A0AA97PF74_PYRO3</name>
<evidence type="ECO:0000313" key="2">
    <source>
        <dbReference type="EMBL" id="ELQ32377.1"/>
    </source>
</evidence>
<protein>
    <submittedName>
        <fullName evidence="2">Uncharacterized protein</fullName>
    </submittedName>
</protein>
<sequence>MSDVPASKQGTSPRLESPPCATSPVRMECSMPSVSIAGSQEPRLEANGQTLESKLSAASDANTQLRDCISTNETLKAALGFELKESEDENAAVKEWHYQEIKDRDVEIAILKEKLNAMHEQVEQSGMNIATPKV</sequence>
<organism evidence="2">
    <name type="scientific">Pyricularia oryzae (strain Y34)</name>
    <name type="common">Rice blast fungus</name>
    <name type="synonym">Magnaporthe oryzae</name>
    <dbReference type="NCBI Taxonomy" id="1143189"/>
    <lineage>
        <taxon>Eukaryota</taxon>
        <taxon>Fungi</taxon>
        <taxon>Dikarya</taxon>
        <taxon>Ascomycota</taxon>
        <taxon>Pezizomycotina</taxon>
        <taxon>Sordariomycetes</taxon>
        <taxon>Sordariomycetidae</taxon>
        <taxon>Magnaporthales</taxon>
        <taxon>Pyriculariaceae</taxon>
        <taxon>Pyricularia</taxon>
    </lineage>
</organism>
<reference evidence="2" key="1">
    <citation type="journal article" date="2012" name="PLoS Genet.">
        <title>Comparative analysis of the genomes of two field isolates of the rice blast fungus Magnaporthe oryzae.</title>
        <authorList>
            <person name="Xue M."/>
            <person name="Yang J."/>
            <person name="Li Z."/>
            <person name="Hu S."/>
            <person name="Yao N."/>
            <person name="Dean R.A."/>
            <person name="Zhao W."/>
            <person name="Shen M."/>
            <person name="Zhang H."/>
            <person name="Li C."/>
            <person name="Liu L."/>
            <person name="Cao L."/>
            <person name="Xu X."/>
            <person name="Xing Y."/>
            <person name="Hsiang T."/>
            <person name="Zhang Z."/>
            <person name="Xu J.R."/>
            <person name="Peng Y.L."/>
        </authorList>
    </citation>
    <scope>NUCLEOTIDE SEQUENCE</scope>
    <source>
        <strain evidence="2">Y34</strain>
    </source>
</reference>
<dbReference type="Proteomes" id="UP000011086">
    <property type="component" value="Unassembled WGS sequence"/>
</dbReference>